<feature type="region of interest" description="Disordered" evidence="1">
    <location>
        <begin position="368"/>
        <end position="395"/>
    </location>
</feature>
<dbReference type="Proteomes" id="UP001601442">
    <property type="component" value="Unassembled WGS sequence"/>
</dbReference>
<dbReference type="Pfam" id="PF02515">
    <property type="entry name" value="CoA_transf_3"/>
    <property type="match status" value="2"/>
</dbReference>
<evidence type="ECO:0000313" key="4">
    <source>
        <dbReference type="Proteomes" id="UP001601442"/>
    </source>
</evidence>
<gene>
    <name evidence="3" type="ORF">ACFYU5_25480</name>
</gene>
<evidence type="ECO:0000313" key="3">
    <source>
        <dbReference type="EMBL" id="MFF0499775.1"/>
    </source>
</evidence>
<dbReference type="InterPro" id="IPR044855">
    <property type="entry name" value="CoA-Trfase_III_dom3_sf"/>
</dbReference>
<dbReference type="GO" id="GO:0016740">
    <property type="term" value="F:transferase activity"/>
    <property type="evidence" value="ECO:0007669"/>
    <property type="project" value="UniProtKB-KW"/>
</dbReference>
<dbReference type="PANTHER" id="PTHR48228:SF2">
    <property type="entry name" value="E-CINNAMOYL-COA:R-PHENYLLACTATE COA TRANSFERASE LARGE SUBUNIT"/>
    <property type="match status" value="1"/>
</dbReference>
<dbReference type="InterPro" id="IPR023606">
    <property type="entry name" value="CoA-Trfase_III_dom_1_sf"/>
</dbReference>
<dbReference type="InterPro" id="IPR050509">
    <property type="entry name" value="CoA-transferase_III"/>
</dbReference>
<evidence type="ECO:0000256" key="1">
    <source>
        <dbReference type="SAM" id="MobiDB-lite"/>
    </source>
</evidence>
<reference evidence="3 4" key="1">
    <citation type="submission" date="2024-10" db="EMBL/GenBank/DDBJ databases">
        <title>The Natural Products Discovery Center: Release of the First 8490 Sequenced Strains for Exploring Actinobacteria Biosynthetic Diversity.</title>
        <authorList>
            <person name="Kalkreuter E."/>
            <person name="Kautsar S.A."/>
            <person name="Yang D."/>
            <person name="Bader C.D."/>
            <person name="Teijaro C.N."/>
            <person name="Fluegel L."/>
            <person name="Davis C.M."/>
            <person name="Simpson J.R."/>
            <person name="Lauterbach L."/>
            <person name="Steele A.D."/>
            <person name="Gui C."/>
            <person name="Meng S."/>
            <person name="Li G."/>
            <person name="Viehrig K."/>
            <person name="Ye F."/>
            <person name="Su P."/>
            <person name="Kiefer A.F."/>
            <person name="Nichols A."/>
            <person name="Cepeda A.J."/>
            <person name="Yan W."/>
            <person name="Fan B."/>
            <person name="Jiang Y."/>
            <person name="Adhikari A."/>
            <person name="Zheng C.-J."/>
            <person name="Schuster L."/>
            <person name="Cowan T.M."/>
            <person name="Smanski M.J."/>
            <person name="Chevrette M.G."/>
            <person name="De Carvalho L.P.S."/>
            <person name="Shen B."/>
        </authorList>
    </citation>
    <scope>NUCLEOTIDE SEQUENCE [LARGE SCALE GENOMIC DNA]</scope>
    <source>
        <strain evidence="3 4">NPDC004119</strain>
    </source>
</reference>
<feature type="compositionally biased region" description="Basic and acidic residues" evidence="1">
    <location>
        <begin position="771"/>
        <end position="784"/>
    </location>
</feature>
<feature type="region of interest" description="Disordered" evidence="1">
    <location>
        <begin position="771"/>
        <end position="806"/>
    </location>
</feature>
<accession>A0ABW6P9D7</accession>
<protein>
    <submittedName>
        <fullName evidence="3">CaiB/BaiF CoA transferase family protein</fullName>
    </submittedName>
</protein>
<name>A0ABW6P9D7_9NOCA</name>
<dbReference type="PROSITE" id="PS50222">
    <property type="entry name" value="EF_HAND_2"/>
    <property type="match status" value="1"/>
</dbReference>
<feature type="domain" description="EF-hand" evidence="2">
    <location>
        <begin position="301"/>
        <end position="336"/>
    </location>
</feature>
<dbReference type="EMBL" id="JBIAMT010000005">
    <property type="protein sequence ID" value="MFF0499775.1"/>
    <property type="molecule type" value="Genomic_DNA"/>
</dbReference>
<dbReference type="PANTHER" id="PTHR48228">
    <property type="entry name" value="SUCCINYL-COA--D-CITRAMALATE COA-TRANSFERASE"/>
    <property type="match status" value="1"/>
</dbReference>
<dbReference type="InterPro" id="IPR002048">
    <property type="entry name" value="EF_hand_dom"/>
</dbReference>
<organism evidence="3 4">
    <name type="scientific">Nocardia aobensis</name>
    <dbReference type="NCBI Taxonomy" id="257277"/>
    <lineage>
        <taxon>Bacteria</taxon>
        <taxon>Bacillati</taxon>
        <taxon>Actinomycetota</taxon>
        <taxon>Actinomycetes</taxon>
        <taxon>Mycobacteriales</taxon>
        <taxon>Nocardiaceae</taxon>
        <taxon>Nocardia</taxon>
    </lineage>
</organism>
<dbReference type="Gene3D" id="3.40.50.10540">
    <property type="entry name" value="Crotonobetainyl-coa:carnitine coa-transferase, domain 1"/>
    <property type="match status" value="2"/>
</dbReference>
<dbReference type="SUPFAM" id="SSF89796">
    <property type="entry name" value="CoA-transferase family III (CaiB/BaiF)"/>
    <property type="match status" value="2"/>
</dbReference>
<keyword evidence="4" id="KW-1185">Reference proteome</keyword>
<proteinExistence type="predicted"/>
<keyword evidence="3" id="KW-0808">Transferase</keyword>
<evidence type="ECO:0000259" key="2">
    <source>
        <dbReference type="PROSITE" id="PS50222"/>
    </source>
</evidence>
<dbReference type="RefSeq" id="WP_387398505.1">
    <property type="nucleotide sequence ID" value="NZ_JBIAMT010000005.1"/>
</dbReference>
<dbReference type="InterPro" id="IPR003673">
    <property type="entry name" value="CoA-Trfase_fam_III"/>
</dbReference>
<comment type="caution">
    <text evidence="3">The sequence shown here is derived from an EMBL/GenBank/DDBJ whole genome shotgun (WGS) entry which is preliminary data.</text>
</comment>
<dbReference type="Gene3D" id="3.30.1540.10">
    <property type="entry name" value="formyl-coa transferase, domain 3"/>
    <property type="match status" value="2"/>
</dbReference>
<sequence>MVSLFEGLRVVDLTEGMLSVTAAVLADFGADVVKVEPPGGDSARGKQGFRFWNRGKRSLVLDLTTDTGRAELHALVAEADVLVESLGPEATGYGLAPELTTARNPRLVHCGITGFGEAAEFERFGRSEQMVTAKVGRLMGNDLLSGAHGDLDRPLYLASPASTYGAAMLAVQAIVAALLQRERTGRGRSVSTSLLDGISAATMRLAFERRGEEVVPVAARGADSVLLLRGIRLCFLTVETGDGRHIQMCCRQPRLYRNWMNAIGLGDELEQPRWAGLPLGVQSLEDAQEWEARVRDRMLERTQEEWMDMFRTLDIGADPFLTEEEFLRHPQLIANDRVVTVEDPEVGPILQLGPLVTADRTPGRIVSSAPALDSASPWSGWEPATRADTSAGEGESAGLPLQGYTILEIASFLAAPLGPTLLAELGARVIKVEPLDGDPFRSSGLEFVHIGNGKESVALDLKSPEGKQVLHRLIEQSDALIHNFRPGVPEKLGFGYEQARAIRPDLVYLYGASYGSKGPEAHRAAFHSTPNALCGGGIAQAGKGNPPVNDSYADPCSGLATGVALALGLYARDRHGIGQYLETSMLVSAGWVHSARMESYEGRPARLELTTEQTGFSALDRLYQCAEGWVMLASGDDEWPRLVNLLGKPEWLDDERFAEPDGRAAHDRVLQWLLEDVFVTRTAAEWEAAAVEQRVPIVSAADHTLEHFLVHAGLVDSAEHPAFGTYWRLKPRVRVAGAEPVEGLPCELGEHTEPVLRSLGYTDAEIERLEREGVARSAPPERRHPGGIGAGSQPLAVRDAAVSHAG</sequence>